<keyword evidence="2" id="KW-0479">Metal-binding</keyword>
<dbReference type="InterPro" id="IPR052224">
    <property type="entry name" value="THAP_domain_protein"/>
</dbReference>
<dbReference type="Proteomes" id="UP000264800">
    <property type="component" value="Unplaced"/>
</dbReference>
<evidence type="ECO:0000256" key="3">
    <source>
        <dbReference type="ARBA" id="ARBA00022771"/>
    </source>
</evidence>
<dbReference type="PANTHER" id="PTHR46927">
    <property type="entry name" value="AGAP005574-PA"/>
    <property type="match status" value="1"/>
</dbReference>
<dbReference type="PANTHER" id="PTHR46927:SF1">
    <property type="entry name" value="THAP DOMAIN-CONTAINING PROTEIN 5"/>
    <property type="match status" value="1"/>
</dbReference>
<name>A0A3Q3BGM5_KRYMA</name>
<dbReference type="InterPro" id="IPR006612">
    <property type="entry name" value="THAP_Znf"/>
</dbReference>
<dbReference type="SMART" id="SM00980">
    <property type="entry name" value="THAP"/>
    <property type="match status" value="1"/>
</dbReference>
<protein>
    <recommendedName>
        <fullName evidence="8">THAP domain-containing protein 5</fullName>
    </recommendedName>
</protein>
<dbReference type="GeneTree" id="ENSGT00940000164630"/>
<evidence type="ECO:0000256" key="10">
    <source>
        <dbReference type="SAM" id="Coils"/>
    </source>
</evidence>
<dbReference type="Ensembl" id="ENSKMAT00000029313.1">
    <property type="protein sequence ID" value="ENSKMAP00000028950.1"/>
    <property type="gene ID" value="ENSKMAG00000021465.1"/>
</dbReference>
<evidence type="ECO:0000256" key="4">
    <source>
        <dbReference type="ARBA" id="ARBA00022833"/>
    </source>
</evidence>
<evidence type="ECO:0000313" key="13">
    <source>
        <dbReference type="Ensembl" id="ENSKMAP00000028950.1"/>
    </source>
</evidence>
<keyword evidence="6 9" id="KW-0238">DNA-binding</keyword>
<keyword evidence="14" id="KW-1185">Reference proteome</keyword>
<dbReference type="SUPFAM" id="SSF57716">
    <property type="entry name" value="Glucocorticoid receptor-like (DNA-binding domain)"/>
    <property type="match status" value="1"/>
</dbReference>
<evidence type="ECO:0000256" key="11">
    <source>
        <dbReference type="SAM" id="MobiDB-lite"/>
    </source>
</evidence>
<dbReference type="GO" id="GO:0003677">
    <property type="term" value="F:DNA binding"/>
    <property type="evidence" value="ECO:0007669"/>
    <property type="project" value="UniProtKB-UniRule"/>
</dbReference>
<sequence>MPRYCAVRVCPNRGGTASRKDNKRISFYPFPLHDKPRLQKWVDNMKREDWTPSRHQYLCSEHFTEDCFDIRWGIRYLKNTAIPTIFPQVNDDGEKRAAHGKRSPKSKPSSSEADAELQESESPPRKRPSILRKACRQIVSNIDENVVSEHSEGTFEPPVVPAPGKAFHSSLPETHTTICEVMGDAGRPTASSHTGEQGDSIVAVLCCETLGPFSSREANVDPVALQAALGQTFQIVPLEMVEEETEPGEAEYISYYEHSYCRRDVDKDELWSRILGLHAKILELDRREENTVAKIRALENEISLLKRDGAMFKEKQKILEDYISSVLL</sequence>
<dbReference type="OrthoDB" id="5982876at2759"/>
<proteinExistence type="predicted"/>
<accession>A0A3Q3BGM5</accession>
<dbReference type="OMA" id="NMKRDAW"/>
<keyword evidence="4" id="KW-0862">Zinc</keyword>
<evidence type="ECO:0000259" key="12">
    <source>
        <dbReference type="PROSITE" id="PS50950"/>
    </source>
</evidence>
<dbReference type="SMART" id="SM00692">
    <property type="entry name" value="DM3"/>
    <property type="match status" value="1"/>
</dbReference>
<evidence type="ECO:0000256" key="6">
    <source>
        <dbReference type="ARBA" id="ARBA00023125"/>
    </source>
</evidence>
<reference evidence="13" key="2">
    <citation type="submission" date="2025-09" db="UniProtKB">
        <authorList>
            <consortium name="Ensembl"/>
        </authorList>
    </citation>
    <scope>IDENTIFICATION</scope>
</reference>
<dbReference type="RefSeq" id="XP_017280302.1">
    <property type="nucleotide sequence ID" value="XM_017424813.3"/>
</dbReference>
<evidence type="ECO:0000313" key="14">
    <source>
        <dbReference type="Proteomes" id="UP000264800"/>
    </source>
</evidence>
<evidence type="ECO:0000256" key="7">
    <source>
        <dbReference type="ARBA" id="ARBA00023242"/>
    </source>
</evidence>
<feature type="domain" description="THAP-type" evidence="12">
    <location>
        <begin position="1"/>
        <end position="86"/>
    </location>
</feature>
<dbReference type="GeneID" id="108240975"/>
<dbReference type="AlphaFoldDB" id="A0A3Q3BGM5"/>
<dbReference type="Pfam" id="PF05485">
    <property type="entry name" value="THAP"/>
    <property type="match status" value="1"/>
</dbReference>
<dbReference type="KEGG" id="kmr:108240975"/>
<dbReference type="PROSITE" id="PS50950">
    <property type="entry name" value="ZF_THAP"/>
    <property type="match status" value="1"/>
</dbReference>
<feature type="region of interest" description="Disordered" evidence="11">
    <location>
        <begin position="86"/>
        <end position="130"/>
    </location>
</feature>
<evidence type="ECO:0000256" key="5">
    <source>
        <dbReference type="ARBA" id="ARBA00023054"/>
    </source>
</evidence>
<keyword evidence="3 9" id="KW-0863">Zinc-finger</keyword>
<comment type="subcellular location">
    <subcellularLocation>
        <location evidence="1">Nucleus</location>
    </subcellularLocation>
</comment>
<evidence type="ECO:0000256" key="8">
    <source>
        <dbReference type="ARBA" id="ARBA00039526"/>
    </source>
</evidence>
<evidence type="ECO:0000256" key="1">
    <source>
        <dbReference type="ARBA" id="ARBA00004123"/>
    </source>
</evidence>
<evidence type="ECO:0000256" key="9">
    <source>
        <dbReference type="PROSITE-ProRule" id="PRU00309"/>
    </source>
</evidence>
<feature type="coiled-coil region" evidence="10">
    <location>
        <begin position="281"/>
        <end position="315"/>
    </location>
</feature>
<organism evidence="13 14">
    <name type="scientific">Kryptolebias marmoratus</name>
    <name type="common">Mangrove killifish</name>
    <name type="synonym">Rivulus marmoratus</name>
    <dbReference type="NCBI Taxonomy" id="37003"/>
    <lineage>
        <taxon>Eukaryota</taxon>
        <taxon>Metazoa</taxon>
        <taxon>Chordata</taxon>
        <taxon>Craniata</taxon>
        <taxon>Vertebrata</taxon>
        <taxon>Euteleostomi</taxon>
        <taxon>Actinopterygii</taxon>
        <taxon>Neopterygii</taxon>
        <taxon>Teleostei</taxon>
        <taxon>Neoteleostei</taxon>
        <taxon>Acanthomorphata</taxon>
        <taxon>Ovalentaria</taxon>
        <taxon>Atherinomorphae</taxon>
        <taxon>Cyprinodontiformes</taxon>
        <taxon>Rivulidae</taxon>
        <taxon>Kryptolebias</taxon>
    </lineage>
</organism>
<dbReference type="GO" id="GO:0008270">
    <property type="term" value="F:zinc ion binding"/>
    <property type="evidence" value="ECO:0007669"/>
    <property type="project" value="UniProtKB-KW"/>
</dbReference>
<evidence type="ECO:0000256" key="2">
    <source>
        <dbReference type="ARBA" id="ARBA00022723"/>
    </source>
</evidence>
<dbReference type="GO" id="GO:0005634">
    <property type="term" value="C:nucleus"/>
    <property type="evidence" value="ECO:0007669"/>
    <property type="project" value="UniProtKB-SubCell"/>
</dbReference>
<reference evidence="13" key="1">
    <citation type="submission" date="2025-08" db="UniProtKB">
        <authorList>
            <consortium name="Ensembl"/>
        </authorList>
    </citation>
    <scope>IDENTIFICATION</scope>
</reference>
<keyword evidence="7" id="KW-0539">Nucleus</keyword>
<keyword evidence="5 10" id="KW-0175">Coiled coil</keyword>